<dbReference type="GO" id="GO:0071897">
    <property type="term" value="P:DNA biosynthetic process"/>
    <property type="evidence" value="ECO:0007669"/>
    <property type="project" value="UniProtKB-ARBA"/>
</dbReference>
<dbReference type="InterPro" id="IPR023211">
    <property type="entry name" value="DNA_pol_palm_dom_sf"/>
</dbReference>
<evidence type="ECO:0000313" key="2">
    <source>
        <dbReference type="Proteomes" id="UP001219518"/>
    </source>
</evidence>
<evidence type="ECO:0000313" key="1">
    <source>
        <dbReference type="EMBL" id="KAK3908164.1"/>
    </source>
</evidence>
<protein>
    <submittedName>
        <fullName evidence="1">Neutral ceramidase</fullName>
    </submittedName>
</protein>
<accession>A0AAE1L702</accession>
<dbReference type="PANTHER" id="PTHR33568:SF3">
    <property type="entry name" value="DNA-DIRECTED DNA POLYMERASE"/>
    <property type="match status" value="1"/>
</dbReference>
<reference evidence="1" key="1">
    <citation type="submission" date="2021-07" db="EMBL/GenBank/DDBJ databases">
        <authorList>
            <person name="Catto M.A."/>
            <person name="Jacobson A."/>
            <person name="Kennedy G."/>
            <person name="Labadie P."/>
            <person name="Hunt B.G."/>
            <person name="Srinivasan R."/>
        </authorList>
    </citation>
    <scope>NUCLEOTIDE SEQUENCE</scope>
    <source>
        <strain evidence="1">PL_HMW_Pooled</strain>
        <tissue evidence="1">Head</tissue>
    </source>
</reference>
<dbReference type="Proteomes" id="UP001219518">
    <property type="component" value="Unassembled WGS sequence"/>
</dbReference>
<sequence length="234" mass="26409">MDIVTDPAKVVSALVPIGDKCVQVTWTPVDDAEETLPTSSLVHAAFTTCFGRLQLYKYLDIVKDRALYCDTDSVAYISRPGEPDLPTGNHLGDLTDQVEQDYGQGSFITEMVCGGPKNYSYKVMVNGDENNIQTCIKVRGISINKSCDDLVTFENLREMVMNKKDKVHVPIPRKITRIAPWRIVNRDTSKDWRVVNTKRRRVDLANTVPHGYTAWQGDDEDEEMLQVLEDLLKA</sequence>
<reference evidence="1" key="2">
    <citation type="journal article" date="2023" name="BMC Genomics">
        <title>Pest status, molecular evolution, and epigenetic factors derived from the genome assembly of Frankliniella fusca, a thysanopteran phytovirus vector.</title>
        <authorList>
            <person name="Catto M.A."/>
            <person name="Labadie P.E."/>
            <person name="Jacobson A.L."/>
            <person name="Kennedy G.G."/>
            <person name="Srinivasan R."/>
            <person name="Hunt B.G."/>
        </authorList>
    </citation>
    <scope>NUCLEOTIDE SEQUENCE</scope>
    <source>
        <strain evidence="1">PL_HMW_Pooled</strain>
    </source>
</reference>
<dbReference type="InterPro" id="IPR043502">
    <property type="entry name" value="DNA/RNA_pol_sf"/>
</dbReference>
<organism evidence="1 2">
    <name type="scientific">Frankliniella fusca</name>
    <dbReference type="NCBI Taxonomy" id="407009"/>
    <lineage>
        <taxon>Eukaryota</taxon>
        <taxon>Metazoa</taxon>
        <taxon>Ecdysozoa</taxon>
        <taxon>Arthropoda</taxon>
        <taxon>Hexapoda</taxon>
        <taxon>Insecta</taxon>
        <taxon>Pterygota</taxon>
        <taxon>Neoptera</taxon>
        <taxon>Paraneoptera</taxon>
        <taxon>Thysanoptera</taxon>
        <taxon>Terebrantia</taxon>
        <taxon>Thripoidea</taxon>
        <taxon>Thripidae</taxon>
        <taxon>Frankliniella</taxon>
    </lineage>
</organism>
<keyword evidence="2" id="KW-1185">Reference proteome</keyword>
<dbReference type="SUPFAM" id="SSF56672">
    <property type="entry name" value="DNA/RNA polymerases"/>
    <property type="match status" value="1"/>
</dbReference>
<proteinExistence type="predicted"/>
<comment type="caution">
    <text evidence="1">The sequence shown here is derived from an EMBL/GenBank/DDBJ whole genome shotgun (WGS) entry which is preliminary data.</text>
</comment>
<dbReference type="Gene3D" id="3.90.1600.10">
    <property type="entry name" value="Palm domain of DNA polymerase"/>
    <property type="match status" value="1"/>
</dbReference>
<name>A0AAE1L702_9NEOP</name>
<gene>
    <name evidence="1" type="ORF">KUF71_018677</name>
</gene>
<dbReference type="PANTHER" id="PTHR33568">
    <property type="entry name" value="DNA POLYMERASE"/>
    <property type="match status" value="1"/>
</dbReference>
<dbReference type="AlphaFoldDB" id="A0AAE1L702"/>
<dbReference type="EMBL" id="JAHWGI010000031">
    <property type="protein sequence ID" value="KAK3908164.1"/>
    <property type="molecule type" value="Genomic_DNA"/>
</dbReference>